<dbReference type="GO" id="GO:0005739">
    <property type="term" value="C:mitochondrion"/>
    <property type="evidence" value="ECO:0007669"/>
    <property type="project" value="TreeGrafter"/>
</dbReference>
<dbReference type="InterPro" id="IPR003789">
    <property type="entry name" value="Asn/Gln_tRNA_amidoTrase-B-like"/>
</dbReference>
<dbReference type="GO" id="GO:0032543">
    <property type="term" value="P:mitochondrial translation"/>
    <property type="evidence" value="ECO:0007669"/>
    <property type="project" value="TreeGrafter"/>
</dbReference>
<evidence type="ECO:0000259" key="7">
    <source>
        <dbReference type="Pfam" id="PF02934"/>
    </source>
</evidence>
<keyword evidence="6" id="KW-1133">Transmembrane helix</keyword>
<evidence type="ECO:0000256" key="4">
    <source>
        <dbReference type="ARBA" id="ARBA00022917"/>
    </source>
</evidence>
<dbReference type="SUPFAM" id="SSF89095">
    <property type="entry name" value="GatB/YqeY motif"/>
    <property type="match status" value="1"/>
</dbReference>
<dbReference type="InterPro" id="IPR006075">
    <property type="entry name" value="Asn/Gln-tRNA_Trfase_suB/E_cat"/>
</dbReference>
<dbReference type="VEuPathDB" id="PlasmoDB:PRELSG_1119500"/>
<reference evidence="8 9" key="1">
    <citation type="submission" date="2015-04" db="EMBL/GenBank/DDBJ databases">
        <authorList>
            <consortium name="Pathogen Informatics"/>
        </authorList>
    </citation>
    <scope>NUCLEOTIDE SEQUENCE [LARGE SCALE GENOMIC DNA]</scope>
    <source>
        <strain evidence="8 9">SGS1</strain>
    </source>
</reference>
<dbReference type="PANTHER" id="PTHR11659:SF0">
    <property type="entry name" value="GLUTAMYL-TRNA(GLN) AMIDOTRANSFERASE SUBUNIT B, MITOCHONDRIAL"/>
    <property type="match status" value="1"/>
</dbReference>
<dbReference type="InterPro" id="IPR017959">
    <property type="entry name" value="Asn/Gln-tRNA_amidoTrfase_suB/E"/>
</dbReference>
<feature type="transmembrane region" description="Helical" evidence="6">
    <location>
        <begin position="6"/>
        <end position="24"/>
    </location>
</feature>
<dbReference type="Proteomes" id="UP000220158">
    <property type="component" value="Chromosome 11"/>
</dbReference>
<keyword evidence="1 8" id="KW-0436">Ligase</keyword>
<dbReference type="KEGG" id="prel:PRELSG_1119500"/>
<dbReference type="PANTHER" id="PTHR11659">
    <property type="entry name" value="GLUTAMYL-TRNA GLN AMIDOTRANSFERASE SUBUNIT B MITOCHONDRIAL AND PROKARYOTIC PET112-RELATED"/>
    <property type="match status" value="1"/>
</dbReference>
<dbReference type="AlphaFoldDB" id="A0A1J1H7F6"/>
<dbReference type="Pfam" id="PF02934">
    <property type="entry name" value="GatB_N"/>
    <property type="match status" value="2"/>
</dbReference>
<keyword evidence="3" id="KW-0067">ATP-binding</keyword>
<dbReference type="EMBL" id="LN835306">
    <property type="protein sequence ID" value="CRH00849.1"/>
    <property type="molecule type" value="Genomic_DNA"/>
</dbReference>
<dbReference type="SUPFAM" id="SSF55931">
    <property type="entry name" value="Glutamine synthetase/guanido kinase"/>
    <property type="match status" value="1"/>
</dbReference>
<evidence type="ECO:0000256" key="3">
    <source>
        <dbReference type="ARBA" id="ARBA00022840"/>
    </source>
</evidence>
<dbReference type="GO" id="GO:0050567">
    <property type="term" value="F:glutaminyl-tRNA synthase (glutamine-hydrolyzing) activity"/>
    <property type="evidence" value="ECO:0007669"/>
    <property type="project" value="TreeGrafter"/>
</dbReference>
<dbReference type="GO" id="GO:0030956">
    <property type="term" value="C:glutamyl-tRNA(Gln) amidotransferase complex"/>
    <property type="evidence" value="ECO:0007669"/>
    <property type="project" value="TreeGrafter"/>
</dbReference>
<dbReference type="OMA" id="VFFNDPF"/>
<evidence type="ECO:0000256" key="5">
    <source>
        <dbReference type="ARBA" id="ARBA00047913"/>
    </source>
</evidence>
<evidence type="ECO:0000313" key="9">
    <source>
        <dbReference type="Proteomes" id="UP000220158"/>
    </source>
</evidence>
<keyword evidence="8" id="KW-0808">Transferase</keyword>
<organism evidence="8 9">
    <name type="scientific">Plasmodium relictum</name>
    <dbReference type="NCBI Taxonomy" id="85471"/>
    <lineage>
        <taxon>Eukaryota</taxon>
        <taxon>Sar</taxon>
        <taxon>Alveolata</taxon>
        <taxon>Apicomplexa</taxon>
        <taxon>Aconoidasida</taxon>
        <taxon>Haemosporida</taxon>
        <taxon>Plasmodiidae</taxon>
        <taxon>Plasmodium</taxon>
        <taxon>Plasmodium (Haemamoeba)</taxon>
    </lineage>
</organism>
<dbReference type="InterPro" id="IPR014746">
    <property type="entry name" value="Gln_synth/guanido_kin_cat_dom"/>
</dbReference>
<comment type="catalytic activity">
    <reaction evidence="5">
        <text>L-glutamyl-tRNA(Gln) + L-glutamine + ATP + H2O = L-glutaminyl-tRNA(Gln) + L-glutamate + ADP + phosphate + H(+)</text>
        <dbReference type="Rhea" id="RHEA:17521"/>
        <dbReference type="Rhea" id="RHEA-COMP:9681"/>
        <dbReference type="Rhea" id="RHEA-COMP:9684"/>
        <dbReference type="ChEBI" id="CHEBI:15377"/>
        <dbReference type="ChEBI" id="CHEBI:15378"/>
        <dbReference type="ChEBI" id="CHEBI:29985"/>
        <dbReference type="ChEBI" id="CHEBI:30616"/>
        <dbReference type="ChEBI" id="CHEBI:43474"/>
        <dbReference type="ChEBI" id="CHEBI:58359"/>
        <dbReference type="ChEBI" id="CHEBI:78520"/>
        <dbReference type="ChEBI" id="CHEBI:78521"/>
        <dbReference type="ChEBI" id="CHEBI:456216"/>
    </reaction>
</comment>
<dbReference type="OrthoDB" id="1722066at2759"/>
<name>A0A1J1H7F6_PLARL</name>
<feature type="domain" description="Aspartyl/Glutamyl-tRNA(Gln) amidotransferase subunit B/E catalytic" evidence="7">
    <location>
        <begin position="347"/>
        <end position="507"/>
    </location>
</feature>
<keyword evidence="2" id="KW-0547">Nucleotide-binding</keyword>
<dbReference type="RefSeq" id="XP_028533851.1">
    <property type="nucleotide sequence ID" value="XM_028677465.1"/>
</dbReference>
<keyword evidence="4" id="KW-0648">Protein biosynthesis</keyword>
<accession>A0A1J1H7F6</accession>
<feature type="transmembrane region" description="Helical" evidence="6">
    <location>
        <begin position="180"/>
        <end position="206"/>
    </location>
</feature>
<evidence type="ECO:0000256" key="1">
    <source>
        <dbReference type="ARBA" id="ARBA00022598"/>
    </source>
</evidence>
<evidence type="ECO:0000256" key="6">
    <source>
        <dbReference type="SAM" id="Phobius"/>
    </source>
</evidence>
<keyword evidence="9" id="KW-1185">Reference proteome</keyword>
<keyword evidence="6" id="KW-0812">Transmembrane</keyword>
<feature type="domain" description="Aspartyl/Glutamyl-tRNA(Gln) amidotransferase subunit B/E catalytic" evidence="7">
    <location>
        <begin position="158"/>
        <end position="272"/>
    </location>
</feature>
<gene>
    <name evidence="8" type="primary">GATB</name>
    <name evidence="8" type="ORF">PRELSG_1119500</name>
</gene>
<sequence length="701" mass="83714">MIIYLFLFYFNIFIYTEFIICFRINKINNKSNLFILKKITNKNTEIKEDIETNRINKNIEIKKNVEENIKCKIGIEIHIQLSTKYKVFCNCFNISSLYKETTHEKNHTDLIKYLNENILKNEKIEGKRDILNCVLKSNVEKNKNEVNNDNKKIENNEITKENKMVAIENSNNSIIKPNKYICNICIGEVGSLSILNITSVLFTYLICIIFNCTLNRFIKFDRKIYNYYDLPKGYQITQQKKPLGTNGLIFINKKKILIKSIHLEEDTSKCYLLDSNKNLHNNSKEKQILQNYKENNDQKSYNEVMPVYSLNFNSTPNKCFSQKREDKSNLNEFYNPKESEKYVQNLDKEACEQSNMNKKILLDYNRCGIPLAEITTEKDYMNSDDCINLLKEIKNKVCLLGVCVGNKENIRSDINISFEYNNINYNRVEIKNINSFRKIRNYIEIEKNNFINLIIENKKNKSISKKVNDIYTKSYLDNTNFILRQKEFYNYVHEGNIPEYKVKKKVIKLLKFYVNYKIKIYEDEKKYKWPKQYFHVFFNDPFLYNYFNECLKFEDEKNISNFIINILLDVLKKKKVLSKNILIKPKDLCFLINYSIKNNLDNTFLKKFLFKYIDSGFKKELLYENIKNITNEEVQSILKKLIESNIGYLKIDKDKNILNEQNFKNRIIGLLKKNVNEENFQLNLDYKFINNFIFDYIRKST</sequence>
<dbReference type="GO" id="GO:0070681">
    <property type="term" value="P:glutaminyl-tRNAGln biosynthesis via transamidation"/>
    <property type="evidence" value="ECO:0007669"/>
    <property type="project" value="TreeGrafter"/>
</dbReference>
<dbReference type="GO" id="GO:0005524">
    <property type="term" value="F:ATP binding"/>
    <property type="evidence" value="ECO:0007669"/>
    <property type="project" value="UniProtKB-KW"/>
</dbReference>
<dbReference type="GeneID" id="39736973"/>
<protein>
    <submittedName>
        <fullName evidence="8">Glutamyl-tRNA(Gln) amidotransferase subunit B, putative</fullName>
        <ecNumber evidence="8">6.3.5.-</ecNumber>
    </submittedName>
</protein>
<dbReference type="GO" id="GO:0016740">
    <property type="term" value="F:transferase activity"/>
    <property type="evidence" value="ECO:0007669"/>
    <property type="project" value="UniProtKB-KW"/>
</dbReference>
<keyword evidence="6" id="KW-0472">Membrane</keyword>
<proteinExistence type="predicted"/>
<dbReference type="EC" id="6.3.5.-" evidence="8"/>
<evidence type="ECO:0000313" key="8">
    <source>
        <dbReference type="EMBL" id="CRH00849.1"/>
    </source>
</evidence>
<evidence type="ECO:0000256" key="2">
    <source>
        <dbReference type="ARBA" id="ARBA00022741"/>
    </source>
</evidence>